<reference evidence="2 3" key="1">
    <citation type="submission" date="2014-03" db="EMBL/GenBank/DDBJ databases">
        <title>Bradyrhizobium valentinum sp. nov., isolated from effective nodules of Lupinus mariae-josephae, a lupine endemic of basic-lime soils in Eastern Spain.</title>
        <authorList>
            <person name="Duran D."/>
            <person name="Rey L."/>
            <person name="Navarro A."/>
            <person name="Busquets A."/>
            <person name="Imperial J."/>
            <person name="Ruiz-Argueso T."/>
        </authorList>
    </citation>
    <scope>NUCLEOTIDE SEQUENCE [LARGE SCALE GENOMIC DNA]</scope>
    <source>
        <strain evidence="2 3">CCBAU 23086</strain>
    </source>
</reference>
<dbReference type="OrthoDB" id="8239891at2"/>
<name>A0A0R3MRE6_9BRAD</name>
<protein>
    <submittedName>
        <fullName evidence="2">Uncharacterized protein</fullName>
    </submittedName>
</protein>
<gene>
    <name evidence="2" type="ORF">CQ14_30975</name>
</gene>
<dbReference type="EMBL" id="LLYB01000072">
    <property type="protein sequence ID" value="KRR22633.1"/>
    <property type="molecule type" value="Genomic_DNA"/>
</dbReference>
<comment type="caution">
    <text evidence="2">The sequence shown here is derived from an EMBL/GenBank/DDBJ whole genome shotgun (WGS) entry which is preliminary data.</text>
</comment>
<feature type="compositionally biased region" description="Basic and acidic residues" evidence="1">
    <location>
        <begin position="1"/>
        <end position="27"/>
    </location>
</feature>
<dbReference type="AlphaFoldDB" id="A0A0R3MRE6"/>
<organism evidence="2 3">
    <name type="scientific">Bradyrhizobium lablabi</name>
    <dbReference type="NCBI Taxonomy" id="722472"/>
    <lineage>
        <taxon>Bacteria</taxon>
        <taxon>Pseudomonadati</taxon>
        <taxon>Pseudomonadota</taxon>
        <taxon>Alphaproteobacteria</taxon>
        <taxon>Hyphomicrobiales</taxon>
        <taxon>Nitrobacteraceae</taxon>
        <taxon>Bradyrhizobium</taxon>
    </lineage>
</organism>
<feature type="region of interest" description="Disordered" evidence="1">
    <location>
        <begin position="1"/>
        <end position="31"/>
    </location>
</feature>
<sequence>MKSADKPKRAKRRELEPLEPIDAKDGPKMQALPSDRHRAFVRALYTVRPGHGAAVKAAKIAAFGTPQSSPQSMATIASRLMHDDRVLDAIREEDEKHIRASAPRAITALSRLIEDPRHKDHARGIGMVLDRVHPAETQHRLTVEHDATPAYKATADVLERIAQLAAKAGIDVSKMPPLIEAKPVGGS</sequence>
<evidence type="ECO:0000256" key="1">
    <source>
        <dbReference type="SAM" id="MobiDB-lite"/>
    </source>
</evidence>
<dbReference type="Proteomes" id="UP000051660">
    <property type="component" value="Unassembled WGS sequence"/>
</dbReference>
<evidence type="ECO:0000313" key="3">
    <source>
        <dbReference type="Proteomes" id="UP000051660"/>
    </source>
</evidence>
<proteinExistence type="predicted"/>
<evidence type="ECO:0000313" key="2">
    <source>
        <dbReference type="EMBL" id="KRR22633.1"/>
    </source>
</evidence>
<accession>A0A0R3MRE6</accession>